<comment type="caution">
    <text evidence="1">The sequence shown here is derived from an EMBL/GenBank/DDBJ whole genome shotgun (WGS) entry which is preliminary data.</text>
</comment>
<dbReference type="PANTHER" id="PTHR34309:SF10">
    <property type="entry name" value="SLR1406 PROTEIN"/>
    <property type="match status" value="1"/>
</dbReference>
<dbReference type="Pfam" id="PF03928">
    <property type="entry name" value="HbpS-like"/>
    <property type="match status" value="1"/>
</dbReference>
<dbReference type="InterPro" id="IPR038084">
    <property type="entry name" value="PduO/GlcC-like_sf"/>
</dbReference>
<dbReference type="eggNOG" id="COG3193">
    <property type="taxonomic scope" value="Bacteria"/>
</dbReference>
<reference evidence="1 2" key="1">
    <citation type="submission" date="2013-09" db="EMBL/GenBank/DDBJ databases">
        <title>Whole genome shotgun sequence of Novosphingobium tardaugens NBRC 16725.</title>
        <authorList>
            <person name="Isaki S."/>
            <person name="Hosoyama A."/>
            <person name="Tsuchikane K."/>
            <person name="Katsumata H."/>
            <person name="Ando Y."/>
            <person name="Yamazaki S."/>
            <person name="Fujita N."/>
        </authorList>
    </citation>
    <scope>NUCLEOTIDE SEQUENCE [LARGE SCALE GENOMIC DNA]</scope>
    <source>
        <strain evidence="1 2">NBRC 16725</strain>
    </source>
</reference>
<proteinExistence type="predicted"/>
<dbReference type="InterPro" id="IPR005624">
    <property type="entry name" value="PduO/GlcC-like"/>
</dbReference>
<dbReference type="SUPFAM" id="SSF143744">
    <property type="entry name" value="GlcG-like"/>
    <property type="match status" value="1"/>
</dbReference>
<protein>
    <recommendedName>
        <fullName evidence="3">GlcG protein</fullName>
    </recommendedName>
</protein>
<accession>U2ZZF1</accession>
<dbReference type="PANTHER" id="PTHR34309">
    <property type="entry name" value="SLR1406 PROTEIN"/>
    <property type="match status" value="1"/>
</dbReference>
<dbReference type="KEGG" id="ntd:EGO55_11045"/>
<dbReference type="Gene3D" id="3.30.450.150">
    <property type="entry name" value="Haem-degrading domain"/>
    <property type="match status" value="1"/>
</dbReference>
<dbReference type="InterPro" id="IPR052517">
    <property type="entry name" value="GlcG_carb_metab_protein"/>
</dbReference>
<dbReference type="OrthoDB" id="9815788at2"/>
<keyword evidence="2" id="KW-1185">Reference proteome</keyword>
<evidence type="ECO:0000313" key="2">
    <source>
        <dbReference type="Proteomes" id="UP000016568"/>
    </source>
</evidence>
<evidence type="ECO:0008006" key="3">
    <source>
        <dbReference type="Google" id="ProtNLM"/>
    </source>
</evidence>
<dbReference type="AlphaFoldDB" id="U2ZZF1"/>
<sequence>MSLTLDLALQLARDTLAEGETRGFLPLAVAVLDTAGQPLAILRDHRSSLHRADIAVGKAAGCLAMGFGGRELAKRASAMPAFMTAVSAIFPKGIVPVPGGVLIRDADGGLLGAIGVSGDTSDNDETCALAALDRAGLHADTGA</sequence>
<dbReference type="EMBL" id="BASZ01000012">
    <property type="protein sequence ID" value="GAD50769.1"/>
    <property type="molecule type" value="Genomic_DNA"/>
</dbReference>
<name>U2ZZF1_9SPHN</name>
<dbReference type="RefSeq" id="WP_021691587.1">
    <property type="nucleotide sequence ID" value="NZ_BASZ01000012.1"/>
</dbReference>
<dbReference type="Proteomes" id="UP000016568">
    <property type="component" value="Unassembled WGS sequence"/>
</dbReference>
<evidence type="ECO:0000313" key="1">
    <source>
        <dbReference type="EMBL" id="GAD50769.1"/>
    </source>
</evidence>
<gene>
    <name evidence="1" type="ORF">NT2_12_00330</name>
</gene>
<organism evidence="1 2">
    <name type="scientific">Caenibius tardaugens NBRC 16725</name>
    <dbReference type="NCBI Taxonomy" id="1219035"/>
    <lineage>
        <taxon>Bacteria</taxon>
        <taxon>Pseudomonadati</taxon>
        <taxon>Pseudomonadota</taxon>
        <taxon>Alphaproteobacteria</taxon>
        <taxon>Sphingomonadales</taxon>
        <taxon>Erythrobacteraceae</taxon>
        <taxon>Caenibius</taxon>
    </lineage>
</organism>